<dbReference type="SUPFAM" id="SSF46785">
    <property type="entry name" value="Winged helix' DNA-binding domain"/>
    <property type="match status" value="1"/>
</dbReference>
<dbReference type="RefSeq" id="WP_066737903.1">
    <property type="nucleotide sequence ID" value="NZ_JAJCIQ010000018.1"/>
</dbReference>
<dbReference type="InterPro" id="IPR036390">
    <property type="entry name" value="WH_DNA-bd_sf"/>
</dbReference>
<keyword evidence="1" id="KW-0805">Transcription regulation</keyword>
<dbReference type="InterPro" id="IPR051534">
    <property type="entry name" value="CBASS_pafABC_assoc_protein"/>
</dbReference>
<dbReference type="InterPro" id="IPR036388">
    <property type="entry name" value="WH-like_DNA-bd_sf"/>
</dbReference>
<dbReference type="EMBL" id="JAJCIS010000018">
    <property type="protein sequence ID" value="MCB7389071.1"/>
    <property type="molecule type" value="Genomic_DNA"/>
</dbReference>
<keyword evidence="5" id="KW-1185">Reference proteome</keyword>
<feature type="domain" description="HTH deoR-type" evidence="3">
    <location>
        <begin position="2"/>
        <end position="61"/>
    </location>
</feature>
<keyword evidence="2" id="KW-0804">Transcription</keyword>
<dbReference type="InterPro" id="IPR057727">
    <property type="entry name" value="WCX_dom"/>
</dbReference>
<evidence type="ECO:0000256" key="1">
    <source>
        <dbReference type="ARBA" id="ARBA00023015"/>
    </source>
</evidence>
<dbReference type="Pfam" id="PF25583">
    <property type="entry name" value="WCX"/>
    <property type="match status" value="1"/>
</dbReference>
<gene>
    <name evidence="4" type="ORF">LIZ65_17445</name>
</gene>
<dbReference type="InterPro" id="IPR026881">
    <property type="entry name" value="WYL_dom"/>
</dbReference>
<dbReference type="PROSITE" id="PS52050">
    <property type="entry name" value="WYL"/>
    <property type="match status" value="1"/>
</dbReference>
<proteinExistence type="predicted"/>
<dbReference type="InterPro" id="IPR013196">
    <property type="entry name" value="HTH_11"/>
</dbReference>
<dbReference type="PROSITE" id="PS51000">
    <property type="entry name" value="HTH_DEOR_2"/>
    <property type="match status" value="1"/>
</dbReference>
<evidence type="ECO:0000256" key="2">
    <source>
        <dbReference type="ARBA" id="ARBA00023163"/>
    </source>
</evidence>
<evidence type="ECO:0000259" key="3">
    <source>
        <dbReference type="PROSITE" id="PS51000"/>
    </source>
</evidence>
<dbReference type="InterPro" id="IPR001034">
    <property type="entry name" value="DeoR_HTH"/>
</dbReference>
<dbReference type="Proteomes" id="UP001299546">
    <property type="component" value="Unassembled WGS sequence"/>
</dbReference>
<organism evidence="4 5">
    <name type="scientific">Bariatricus massiliensis</name>
    <dbReference type="NCBI Taxonomy" id="1745713"/>
    <lineage>
        <taxon>Bacteria</taxon>
        <taxon>Bacillati</taxon>
        <taxon>Bacillota</taxon>
        <taxon>Clostridia</taxon>
        <taxon>Lachnospirales</taxon>
        <taxon>Lachnospiraceae</taxon>
        <taxon>Bariatricus</taxon>
    </lineage>
</organism>
<protein>
    <submittedName>
        <fullName evidence="4">YafY family transcriptional regulator</fullName>
    </submittedName>
</protein>
<reference evidence="4 5" key="1">
    <citation type="submission" date="2021-10" db="EMBL/GenBank/DDBJ databases">
        <title>Collection of gut derived symbiotic bacterial strains cultured from healthy donors.</title>
        <authorList>
            <person name="Lin H."/>
            <person name="Littmann E."/>
            <person name="Kohout C."/>
            <person name="Pamer E.G."/>
        </authorList>
    </citation>
    <scope>NUCLEOTIDE SEQUENCE [LARGE SCALE GENOMIC DNA]</scope>
    <source>
        <strain evidence="4 5">DFI.1.165</strain>
    </source>
</reference>
<evidence type="ECO:0000313" key="4">
    <source>
        <dbReference type="EMBL" id="MCB7389071.1"/>
    </source>
</evidence>
<dbReference type="PANTHER" id="PTHR34580">
    <property type="match status" value="1"/>
</dbReference>
<comment type="caution">
    <text evidence="4">The sequence shown here is derived from an EMBL/GenBank/DDBJ whole genome shotgun (WGS) entry which is preliminary data.</text>
</comment>
<dbReference type="Pfam" id="PF08279">
    <property type="entry name" value="HTH_11"/>
    <property type="match status" value="1"/>
</dbReference>
<name>A0ABS8DKT7_9FIRM</name>
<evidence type="ECO:0000313" key="5">
    <source>
        <dbReference type="Proteomes" id="UP001299546"/>
    </source>
</evidence>
<dbReference type="InterPro" id="IPR028349">
    <property type="entry name" value="PafC-like"/>
</dbReference>
<sequence>MKESRLFKIVYYLLDKGRTTAPELAQEFEVSVRTIYRDIDALSESGIPVYAETGRNGGIYLLDNYVLDKALLSDKEKLEILSSLQSLSAAGSLYDAEVLTKLSALFKIPSESWFEVDFSRWGSKAKDNAKFESLKSAVIHHNTLAIVYVNARGIKSKRNINPLKLMYKSKEWYLKAYCTDKEDFRLFKFNRIIELEVTDNVFLPMDYPDSQDVPAPSCHKIVLRFPKEMSYRVYDEFDAEEIQVLPSDELIVTSEMPLDSWLVGYLLSFGAQVQVMEPACLHEILAEQAMKIYEINRV</sequence>
<dbReference type="Pfam" id="PF13280">
    <property type="entry name" value="WYL"/>
    <property type="match status" value="1"/>
</dbReference>
<dbReference type="PANTHER" id="PTHR34580:SF1">
    <property type="entry name" value="PROTEIN PAFC"/>
    <property type="match status" value="1"/>
</dbReference>
<dbReference type="Gene3D" id="1.10.10.10">
    <property type="entry name" value="Winged helix-like DNA-binding domain superfamily/Winged helix DNA-binding domain"/>
    <property type="match status" value="1"/>
</dbReference>
<accession>A0ABS8DKT7</accession>
<dbReference type="PIRSF" id="PIRSF016838">
    <property type="entry name" value="PafC"/>
    <property type="match status" value="1"/>
</dbReference>